<evidence type="ECO:0000313" key="3">
    <source>
        <dbReference type="Proteomes" id="UP000070700"/>
    </source>
</evidence>
<dbReference type="InterPro" id="IPR051678">
    <property type="entry name" value="AGP_Transferase"/>
</dbReference>
<evidence type="ECO:0000259" key="1">
    <source>
        <dbReference type="Pfam" id="PF01636"/>
    </source>
</evidence>
<dbReference type="OrthoDB" id="8300194at2759"/>
<dbReference type="KEGG" id="psco:LY89DRAFT_699743"/>
<dbReference type="SUPFAM" id="SSF56112">
    <property type="entry name" value="Protein kinase-like (PK-like)"/>
    <property type="match status" value="1"/>
</dbReference>
<dbReference type="RefSeq" id="XP_018066842.1">
    <property type="nucleotide sequence ID" value="XM_018217078.1"/>
</dbReference>
<dbReference type="Gene3D" id="3.90.1200.10">
    <property type="match status" value="1"/>
</dbReference>
<protein>
    <recommendedName>
        <fullName evidence="1">Aminoglycoside phosphotransferase domain-containing protein</fullName>
    </recommendedName>
</protein>
<evidence type="ECO:0000313" key="2">
    <source>
        <dbReference type="EMBL" id="KUJ12487.1"/>
    </source>
</evidence>
<accession>A0A194WY10</accession>
<reference evidence="2 3" key="1">
    <citation type="submission" date="2015-10" db="EMBL/GenBank/DDBJ databases">
        <title>Full genome of DAOMC 229536 Phialocephala scopiformis, a fungal endophyte of spruce producing the potent anti-insectan compound rugulosin.</title>
        <authorList>
            <consortium name="DOE Joint Genome Institute"/>
            <person name="Walker A.K."/>
            <person name="Frasz S.L."/>
            <person name="Seifert K.A."/>
            <person name="Miller J.D."/>
            <person name="Mondo S.J."/>
            <person name="Labutti K."/>
            <person name="Lipzen A."/>
            <person name="Dockter R."/>
            <person name="Kennedy M."/>
            <person name="Grigoriev I.V."/>
            <person name="Spatafora J.W."/>
        </authorList>
    </citation>
    <scope>NUCLEOTIDE SEQUENCE [LARGE SCALE GENOMIC DNA]</scope>
    <source>
        <strain evidence="2 3">CBS 120377</strain>
    </source>
</reference>
<dbReference type="Pfam" id="PF01636">
    <property type="entry name" value="APH"/>
    <property type="match status" value="1"/>
</dbReference>
<feature type="domain" description="Aminoglycoside phosphotransferase" evidence="1">
    <location>
        <begin position="123"/>
        <end position="212"/>
    </location>
</feature>
<sequence>MTQEFLRNQTNLDIPLIKEMRELSAPTDKIDLTLMSRAQGVGLNTIWNDISLEQMANYKDQLGNAIKLWRQFTSPVAKKVNDDPLDDCIIGNCLRRTAPTCKRMGATTDEWFENLEEDLRFGLSLLHKTKDPLVIEDKYQELKRNFPKSDPYVLTHGDLNLTNIIVKDDKIEAIIDWEYSGYLPWWAERWLSLIGGDNQSDELFDPLWADIGLEMDEATFQTEVIDKVAPVIQAWEEGRFHVEHPDSHIAWVRPGFCKCKPWAGTINWTELGNQPEHKLRDDIVVKKLLLL</sequence>
<dbReference type="InParanoid" id="A0A194WY10"/>
<dbReference type="Proteomes" id="UP000070700">
    <property type="component" value="Unassembled WGS sequence"/>
</dbReference>
<dbReference type="PANTHER" id="PTHR21310:SF55">
    <property type="entry name" value="AMINOGLYCOSIDE PHOSPHOTRANSFERASE DOMAIN-CONTAINING PROTEIN"/>
    <property type="match status" value="1"/>
</dbReference>
<dbReference type="GeneID" id="28826804"/>
<dbReference type="PANTHER" id="PTHR21310">
    <property type="entry name" value="AMINOGLYCOSIDE PHOSPHOTRANSFERASE-RELATED-RELATED"/>
    <property type="match status" value="1"/>
</dbReference>
<dbReference type="AlphaFoldDB" id="A0A194WY10"/>
<organism evidence="2 3">
    <name type="scientific">Mollisia scopiformis</name>
    <name type="common">Conifer needle endophyte fungus</name>
    <name type="synonym">Phialocephala scopiformis</name>
    <dbReference type="NCBI Taxonomy" id="149040"/>
    <lineage>
        <taxon>Eukaryota</taxon>
        <taxon>Fungi</taxon>
        <taxon>Dikarya</taxon>
        <taxon>Ascomycota</taxon>
        <taxon>Pezizomycotina</taxon>
        <taxon>Leotiomycetes</taxon>
        <taxon>Helotiales</taxon>
        <taxon>Mollisiaceae</taxon>
        <taxon>Mollisia</taxon>
    </lineage>
</organism>
<proteinExistence type="predicted"/>
<gene>
    <name evidence="2" type="ORF">LY89DRAFT_699743</name>
</gene>
<dbReference type="InterPro" id="IPR011009">
    <property type="entry name" value="Kinase-like_dom_sf"/>
</dbReference>
<dbReference type="InterPro" id="IPR002575">
    <property type="entry name" value="Aminoglycoside_PTrfase"/>
</dbReference>
<name>A0A194WY10_MOLSC</name>
<keyword evidence="3" id="KW-1185">Reference proteome</keyword>
<dbReference type="EMBL" id="KQ947424">
    <property type="protein sequence ID" value="KUJ12487.1"/>
    <property type="molecule type" value="Genomic_DNA"/>
</dbReference>